<feature type="chain" id="PRO_5043078462" description="Neutral metalloproteinase" evidence="11">
    <location>
        <begin position="24"/>
        <end position="494"/>
    </location>
</feature>
<reference evidence="16 19" key="1">
    <citation type="submission" date="2019-12" db="EMBL/GenBank/DDBJ databases">
        <title>complete genome sequences of Pseudomonas otitidis str. WP8-S17-CRE-03 isolated from wastewater treatment plant effluent.</title>
        <authorList>
            <person name="Sekizuka T."/>
            <person name="Itokawa K."/>
            <person name="Yatsu K."/>
            <person name="Inamine Y."/>
            <person name="Kuroda M."/>
        </authorList>
    </citation>
    <scope>NUCLEOTIDE SEQUENCE [LARGE SCALE GENOMIC DNA]</scope>
    <source>
        <strain evidence="16 19">WP8-S17-CRE-03</strain>
    </source>
</reference>
<dbReference type="InterPro" id="IPR025711">
    <property type="entry name" value="PepSY"/>
</dbReference>
<evidence type="ECO:0000256" key="1">
    <source>
        <dbReference type="ARBA" id="ARBA00001947"/>
    </source>
</evidence>
<organism evidence="17 18">
    <name type="scientific">Metapseudomonas otitidis</name>
    <dbReference type="NCBI Taxonomy" id="319939"/>
    <lineage>
        <taxon>Bacteria</taxon>
        <taxon>Pseudomonadati</taxon>
        <taxon>Pseudomonadota</taxon>
        <taxon>Gammaproteobacteria</taxon>
        <taxon>Pseudomonadales</taxon>
        <taxon>Pseudomonadaceae</taxon>
        <taxon>Metapseudomonas</taxon>
    </lineage>
</organism>
<accession>A0A679GUY7</accession>
<evidence type="ECO:0000313" key="18">
    <source>
        <dbReference type="Proteomes" id="UP000501237"/>
    </source>
</evidence>
<dbReference type="InterPro" id="IPR023612">
    <property type="entry name" value="Peptidase_M4"/>
</dbReference>
<evidence type="ECO:0000259" key="13">
    <source>
        <dbReference type="Pfam" id="PF02868"/>
    </source>
</evidence>
<feature type="domain" description="FTP" evidence="15">
    <location>
        <begin position="53"/>
        <end position="87"/>
    </location>
</feature>
<dbReference type="PANTHER" id="PTHR33794">
    <property type="entry name" value="BACILLOLYSIN"/>
    <property type="match status" value="1"/>
</dbReference>
<dbReference type="Gene3D" id="3.10.170.10">
    <property type="match status" value="1"/>
</dbReference>
<dbReference type="PRINTS" id="PR00730">
    <property type="entry name" value="THERMOLYSIN"/>
</dbReference>
<feature type="active site" evidence="10">
    <location>
        <position position="334"/>
    </location>
</feature>
<evidence type="ECO:0000256" key="6">
    <source>
        <dbReference type="ARBA" id="ARBA00022801"/>
    </source>
</evidence>
<evidence type="ECO:0000259" key="15">
    <source>
        <dbReference type="Pfam" id="PF07504"/>
    </source>
</evidence>
<dbReference type="KEGG" id="poj:PtoMrB4_52660"/>
<name>A0A679GUY7_9GAMM</name>
<evidence type="ECO:0000313" key="16">
    <source>
        <dbReference type="EMBL" id="BBT19260.1"/>
    </source>
</evidence>
<evidence type="ECO:0000256" key="2">
    <source>
        <dbReference type="ARBA" id="ARBA00009388"/>
    </source>
</evidence>
<dbReference type="InterPro" id="IPR050728">
    <property type="entry name" value="Zinc_Metalloprotease_M4"/>
</dbReference>
<evidence type="ECO:0000256" key="3">
    <source>
        <dbReference type="ARBA" id="ARBA00022670"/>
    </source>
</evidence>
<keyword evidence="5 11" id="KW-0732">Signal</keyword>
<dbReference type="Gene3D" id="3.10.450.490">
    <property type="match status" value="1"/>
</dbReference>
<sequence>MQRKLFQHSLIVAALATPAMGFAAELIDVSTLPTPRSGLAGGDIRAALGVADDDLVKESSTRLPSGTQVTRYQQYYKGVRVWGEAITEAATGSQPRRAGRLVAGIEQDLVRDATPTLSAEQALQQARSLVNTSQPVSNEQSELVVRLNEQKQAQLAYVVSFFVGGPEPSRPHVMIEANTGEVLRRWEGLAHAEATGPGGNTKTGRYLYGTQYGPLIVNDRCEMNSGDVITVNLGNSTSNTSTKPFRFACPYNEYKLTNGAYSPLNDAHYFGNVVFQMYGNWFGGLRPLNEKKLYMKVHYGNGYENAFWDGQAMTFGDGKNRFYPLVSLDVSAHEVSHGFTELNSGLVYEGQSGGMNEAFSDMAGEAAEYYMKGQNDWKVGAEIFKGTGSLRYMDQPSRDGSSIDNASDYYDGIDVHHASGVYNRAFYLLAQSTGWNTRKAFEVFVDANRFYWTETSTYDQGACGVIRSAQNRSRSTADVIAAFKAVGVSCKTAL</sequence>
<dbReference type="Pfam" id="PF07504">
    <property type="entry name" value="FTP"/>
    <property type="match status" value="1"/>
</dbReference>
<evidence type="ECO:0000259" key="12">
    <source>
        <dbReference type="Pfam" id="PF01447"/>
    </source>
</evidence>
<dbReference type="Pfam" id="PF02868">
    <property type="entry name" value="Peptidase_M4_C"/>
    <property type="match status" value="1"/>
</dbReference>
<comment type="subcellular location">
    <subcellularLocation>
        <location evidence="11">Secreted</location>
    </subcellularLocation>
</comment>
<dbReference type="EC" id="3.4.24.-" evidence="11"/>
<feature type="signal peptide" evidence="11">
    <location>
        <begin position="1"/>
        <end position="23"/>
    </location>
</feature>
<dbReference type="CDD" id="cd09597">
    <property type="entry name" value="M4_TLP"/>
    <property type="match status" value="1"/>
</dbReference>
<reference evidence="17 18" key="2">
    <citation type="journal article" date="2020" name="Microbiol. Resour. Announc.">
        <title>Complete genome sequence of Pseudomonas otitidis strain MrB4, isolated from Lake Biwa in Japan.</title>
        <authorList>
            <person name="Miyazaki K."/>
            <person name="Hase E."/>
            <person name="Maruya T."/>
        </authorList>
    </citation>
    <scope>NUCLEOTIDE SEQUENCE [LARGE SCALE GENOMIC DNA]</scope>
    <source>
        <strain evidence="17 18">MrB4</strain>
    </source>
</reference>
<dbReference type="GO" id="GO:0005576">
    <property type="term" value="C:extracellular region"/>
    <property type="evidence" value="ECO:0007669"/>
    <property type="project" value="UniProtKB-SubCell"/>
</dbReference>
<dbReference type="GO" id="GO:0004222">
    <property type="term" value="F:metalloendopeptidase activity"/>
    <property type="evidence" value="ECO:0007669"/>
    <property type="project" value="UniProtKB-UniRule"/>
</dbReference>
<keyword evidence="9" id="KW-0865">Zymogen</keyword>
<keyword evidence="11" id="KW-0964">Secreted</keyword>
<dbReference type="InterPro" id="IPR011096">
    <property type="entry name" value="FTP_domain"/>
</dbReference>
<dbReference type="PANTHER" id="PTHR33794:SF1">
    <property type="entry name" value="BACILLOLYSIN"/>
    <property type="match status" value="1"/>
</dbReference>
<evidence type="ECO:0000256" key="7">
    <source>
        <dbReference type="ARBA" id="ARBA00022833"/>
    </source>
</evidence>
<feature type="domain" description="Peptidase M4" evidence="12">
    <location>
        <begin position="201"/>
        <end position="341"/>
    </location>
</feature>
<dbReference type="Proteomes" id="UP000501237">
    <property type="component" value="Chromosome"/>
</dbReference>
<comment type="cofactor">
    <cofactor evidence="1 11">
        <name>Zn(2+)</name>
        <dbReference type="ChEBI" id="CHEBI:29105"/>
    </cofactor>
</comment>
<feature type="domain" description="PepSY" evidence="14">
    <location>
        <begin position="117"/>
        <end position="186"/>
    </location>
</feature>
<dbReference type="InterPro" id="IPR027268">
    <property type="entry name" value="Peptidase_M4/M1_CTD_sf"/>
</dbReference>
<keyword evidence="7 11" id="KW-0862">Zinc</keyword>
<dbReference type="SUPFAM" id="SSF55486">
    <property type="entry name" value="Metalloproteases ('zincins'), catalytic domain"/>
    <property type="match status" value="1"/>
</dbReference>
<dbReference type="EMBL" id="AP022213">
    <property type="protein sequence ID" value="BBT19260.1"/>
    <property type="molecule type" value="Genomic_DNA"/>
</dbReference>
<dbReference type="Pfam" id="PF03413">
    <property type="entry name" value="PepSY"/>
    <property type="match status" value="1"/>
</dbReference>
<keyword evidence="3 11" id="KW-0645">Protease</keyword>
<dbReference type="InterPro" id="IPR001570">
    <property type="entry name" value="Peptidase_M4_C_domain"/>
</dbReference>
<dbReference type="Pfam" id="PF01447">
    <property type="entry name" value="Peptidase_M4"/>
    <property type="match status" value="1"/>
</dbReference>
<dbReference type="Gene3D" id="3.10.450.40">
    <property type="match status" value="1"/>
</dbReference>
<comment type="similarity">
    <text evidence="2 11">Belongs to the peptidase M4 family.</text>
</comment>
<dbReference type="Proteomes" id="UP000515591">
    <property type="component" value="Chromosome"/>
</dbReference>
<evidence type="ECO:0000256" key="11">
    <source>
        <dbReference type="RuleBase" id="RU366073"/>
    </source>
</evidence>
<dbReference type="RefSeq" id="WP_172434873.1">
    <property type="nucleotide sequence ID" value="NZ_AP022213.1"/>
</dbReference>
<dbReference type="GeneID" id="57400492"/>
<keyword evidence="4" id="KW-0479">Metal-binding</keyword>
<evidence type="ECO:0000256" key="5">
    <source>
        <dbReference type="ARBA" id="ARBA00022729"/>
    </source>
</evidence>
<evidence type="ECO:0000256" key="9">
    <source>
        <dbReference type="ARBA" id="ARBA00023145"/>
    </source>
</evidence>
<feature type="active site" description="Proton donor" evidence="10">
    <location>
        <position position="416"/>
    </location>
</feature>
<dbReference type="GO" id="GO:0006508">
    <property type="term" value="P:proteolysis"/>
    <property type="evidence" value="ECO:0007669"/>
    <property type="project" value="UniProtKB-KW"/>
</dbReference>
<keyword evidence="8 11" id="KW-0482">Metalloprotease</keyword>
<proteinExistence type="inferred from homology"/>
<feature type="domain" description="Peptidase M4 C-terminal" evidence="13">
    <location>
        <begin position="344"/>
        <end position="488"/>
    </location>
</feature>
<comment type="function">
    <text evidence="11">Extracellular zinc metalloprotease.</text>
</comment>
<evidence type="ECO:0000259" key="14">
    <source>
        <dbReference type="Pfam" id="PF03413"/>
    </source>
</evidence>
<evidence type="ECO:0000313" key="17">
    <source>
        <dbReference type="EMBL" id="BCA31289.1"/>
    </source>
</evidence>
<dbReference type="AlphaFoldDB" id="A0A679GUY7"/>
<keyword evidence="6 11" id="KW-0378">Hydrolase</keyword>
<gene>
    <name evidence="17" type="primary">lasB</name>
    <name evidence="17" type="ORF">PtoMrB4_52660</name>
    <name evidence="16" type="ORF">WP8S17C03_53090</name>
</gene>
<protein>
    <recommendedName>
        <fullName evidence="11">Neutral metalloproteinase</fullName>
        <ecNumber evidence="11">3.4.24.-</ecNumber>
    </recommendedName>
</protein>
<evidence type="ECO:0000256" key="8">
    <source>
        <dbReference type="ARBA" id="ARBA00023049"/>
    </source>
</evidence>
<evidence type="ECO:0000256" key="4">
    <source>
        <dbReference type="ARBA" id="ARBA00022723"/>
    </source>
</evidence>
<evidence type="ECO:0000313" key="19">
    <source>
        <dbReference type="Proteomes" id="UP000515591"/>
    </source>
</evidence>
<dbReference type="InterPro" id="IPR013856">
    <property type="entry name" value="Peptidase_M4_domain"/>
</dbReference>
<evidence type="ECO:0000256" key="10">
    <source>
        <dbReference type="PIRSR" id="PIRSR623612-1"/>
    </source>
</evidence>
<dbReference type="Gene3D" id="1.10.390.10">
    <property type="entry name" value="Neutral Protease Domain 2"/>
    <property type="match status" value="1"/>
</dbReference>
<dbReference type="GO" id="GO:0046872">
    <property type="term" value="F:metal ion binding"/>
    <property type="evidence" value="ECO:0007669"/>
    <property type="project" value="UniProtKB-UniRule"/>
</dbReference>
<dbReference type="EMBL" id="AP022642">
    <property type="protein sequence ID" value="BCA31289.1"/>
    <property type="molecule type" value="Genomic_DNA"/>
</dbReference>